<organism evidence="3 4">
    <name type="scientific">Penicillium chermesinum</name>
    <dbReference type="NCBI Taxonomy" id="63820"/>
    <lineage>
        <taxon>Eukaryota</taxon>
        <taxon>Fungi</taxon>
        <taxon>Dikarya</taxon>
        <taxon>Ascomycota</taxon>
        <taxon>Pezizomycotina</taxon>
        <taxon>Eurotiomycetes</taxon>
        <taxon>Eurotiomycetidae</taxon>
        <taxon>Eurotiales</taxon>
        <taxon>Aspergillaceae</taxon>
        <taxon>Penicillium</taxon>
    </lineage>
</organism>
<feature type="chain" id="PRO_5040856372" evidence="2">
    <location>
        <begin position="20"/>
        <end position="282"/>
    </location>
</feature>
<dbReference type="PANTHER" id="PTHR36195">
    <property type="entry name" value="DOMAIN PROTEIN, PUTATIVE (AFU_ORTHOLOGUE AFUA_5G01990)-RELATED-RELATED"/>
    <property type="match status" value="1"/>
</dbReference>
<dbReference type="PANTHER" id="PTHR36195:SF6">
    <property type="entry name" value="SECRETED THAUMATIN-LIKE PROTEIN CALA"/>
    <property type="match status" value="1"/>
</dbReference>
<comment type="caution">
    <text evidence="3">The sequence shown here is derived from an EMBL/GenBank/DDBJ whole genome shotgun (WGS) entry which is preliminary data.</text>
</comment>
<evidence type="ECO:0000313" key="4">
    <source>
        <dbReference type="Proteomes" id="UP001150941"/>
    </source>
</evidence>
<dbReference type="InterPro" id="IPR006771">
    <property type="entry name" value="CetA-like"/>
</dbReference>
<reference evidence="3" key="1">
    <citation type="submission" date="2022-11" db="EMBL/GenBank/DDBJ databases">
        <authorList>
            <person name="Petersen C."/>
        </authorList>
    </citation>
    <scope>NUCLEOTIDE SEQUENCE</scope>
    <source>
        <strain evidence="3">IBT 19713</strain>
    </source>
</reference>
<reference evidence="3" key="2">
    <citation type="journal article" date="2023" name="IMA Fungus">
        <title>Comparative genomic study of the Penicillium genus elucidates a diverse pangenome and 15 lateral gene transfer events.</title>
        <authorList>
            <person name="Petersen C."/>
            <person name="Sorensen T."/>
            <person name="Nielsen M.R."/>
            <person name="Sondergaard T.E."/>
            <person name="Sorensen J.L."/>
            <person name="Fitzpatrick D.A."/>
            <person name="Frisvad J.C."/>
            <person name="Nielsen K.L."/>
        </authorList>
    </citation>
    <scope>NUCLEOTIDE SEQUENCE</scope>
    <source>
        <strain evidence="3">IBT 19713</strain>
    </source>
</reference>
<evidence type="ECO:0000256" key="1">
    <source>
        <dbReference type="SAM" id="MobiDB-lite"/>
    </source>
</evidence>
<feature type="compositionally biased region" description="Low complexity" evidence="1">
    <location>
        <begin position="66"/>
        <end position="77"/>
    </location>
</feature>
<keyword evidence="4" id="KW-1185">Reference proteome</keyword>
<dbReference type="OrthoDB" id="5144514at2759"/>
<sequence>MQFIKSVGVVAALASMVAAQPHGHRHQHAHEKRELVWVTEWVTVDPATMTAEAPSTTSIPPPPPTTTSTSSATTSSPSVALKENLQMPAAPSSSSSSTLIPTTTSVVSTTSVASSTSSAAAATGTGLIVANQLDQDVYAWVTNNVPGEMQTIPAGGSLPLHEWLVNPDGGGVSVKFSTSTSNAESVLQFEYTYQDPTLWWDMSSINMLLDSLFVTHGFLVTNNAGCKTVTCEGGNANCKESYQHPDDVDTLSCTADSLFTLTLAPTVEQIAQAALEVGENML</sequence>
<gene>
    <name evidence="3" type="ORF">N7468_007322</name>
</gene>
<dbReference type="AlphaFoldDB" id="A0A9W9TKE4"/>
<keyword evidence="2" id="KW-0732">Signal</keyword>
<dbReference type="EMBL" id="JAPQKS010000005">
    <property type="protein sequence ID" value="KAJ5226097.1"/>
    <property type="molecule type" value="Genomic_DNA"/>
</dbReference>
<evidence type="ECO:0000313" key="3">
    <source>
        <dbReference type="EMBL" id="KAJ5226097.1"/>
    </source>
</evidence>
<proteinExistence type="predicted"/>
<evidence type="ECO:0000256" key="2">
    <source>
        <dbReference type="SAM" id="SignalP"/>
    </source>
</evidence>
<name>A0A9W9TKE4_9EURO</name>
<protein>
    <submittedName>
        <fullName evidence="3">Uncharacterized protein</fullName>
    </submittedName>
</protein>
<dbReference type="Pfam" id="PF04681">
    <property type="entry name" value="Bys1"/>
    <property type="match status" value="1"/>
</dbReference>
<dbReference type="Proteomes" id="UP001150941">
    <property type="component" value="Unassembled WGS sequence"/>
</dbReference>
<dbReference type="GeneID" id="83203921"/>
<accession>A0A9W9TKE4</accession>
<feature type="signal peptide" evidence="2">
    <location>
        <begin position="1"/>
        <end position="19"/>
    </location>
</feature>
<feature type="region of interest" description="Disordered" evidence="1">
    <location>
        <begin position="51"/>
        <end position="77"/>
    </location>
</feature>
<dbReference type="RefSeq" id="XP_058329508.1">
    <property type="nucleotide sequence ID" value="XM_058476618.1"/>
</dbReference>